<accession>A0A915U9Q3</accession>
<evidence type="ECO:0000313" key="2">
    <source>
        <dbReference type="Proteomes" id="UP001063350"/>
    </source>
</evidence>
<name>A0A915U9Q3_9BACT</name>
<protein>
    <submittedName>
        <fullName evidence="1">Uncharacterized protein</fullName>
    </submittedName>
</protein>
<dbReference type="AlphaFoldDB" id="A0A915U9Q3"/>
<dbReference type="Proteomes" id="UP001063350">
    <property type="component" value="Chromosome"/>
</dbReference>
<dbReference type="KEGG" id="ddu:GF1_15470"/>
<keyword evidence="2" id="KW-1185">Reference proteome</keyword>
<reference evidence="1" key="1">
    <citation type="submission" date="2020-12" db="EMBL/GenBank/DDBJ databases">
        <title>Desulfobium dissulfuricans gen. nov., sp. nov., a novel mesophilic, sulfate-reducing bacterium isolated from a deep-sea hydrothermal vent.</title>
        <authorList>
            <person name="Hashimoto Y."/>
            <person name="Tame A."/>
            <person name="Sawayama S."/>
            <person name="Miyazaki J."/>
            <person name="Takai K."/>
            <person name="Nakagawa S."/>
        </authorList>
    </citation>
    <scope>NUCLEOTIDE SEQUENCE</scope>
    <source>
        <strain evidence="1">GF1</strain>
    </source>
</reference>
<evidence type="ECO:0000313" key="1">
    <source>
        <dbReference type="EMBL" id="BCO09171.1"/>
    </source>
</evidence>
<gene>
    <name evidence="1" type="ORF">GF1_15470</name>
</gene>
<proteinExistence type="predicted"/>
<organism evidence="1 2">
    <name type="scientific">Desulfolithobacter dissulfuricans</name>
    <dbReference type="NCBI Taxonomy" id="2795293"/>
    <lineage>
        <taxon>Bacteria</taxon>
        <taxon>Pseudomonadati</taxon>
        <taxon>Thermodesulfobacteriota</taxon>
        <taxon>Desulfobulbia</taxon>
        <taxon>Desulfobulbales</taxon>
        <taxon>Desulfobulbaceae</taxon>
        <taxon>Desulfolithobacter</taxon>
    </lineage>
</organism>
<sequence length="61" mass="7003">MPMPLSRVHVVYGEPYLVPPGLDSQGLEEQRLLVEDLMNRVYHQAWGWLAKKAIFSPEPGR</sequence>
<dbReference type="EMBL" id="AP024233">
    <property type="protein sequence ID" value="BCO09171.1"/>
    <property type="molecule type" value="Genomic_DNA"/>
</dbReference>